<dbReference type="Proteomes" id="UP001431209">
    <property type="component" value="Unassembled WGS sequence"/>
</dbReference>
<evidence type="ECO:0000256" key="1">
    <source>
        <dbReference type="ARBA" id="ARBA00010838"/>
    </source>
</evidence>
<dbReference type="Gene3D" id="3.20.20.80">
    <property type="entry name" value="Glycosidases"/>
    <property type="match status" value="1"/>
</dbReference>
<comment type="similarity">
    <text evidence="1 4">Belongs to the glycosyl hydrolase 1 family.</text>
</comment>
<protein>
    <submittedName>
        <fullName evidence="6">Beta-glucosidase</fullName>
    </submittedName>
</protein>
<keyword evidence="2" id="KW-0378">Hydrolase</keyword>
<dbReference type="AlphaFoldDB" id="A0AAW2ZJR4"/>
<evidence type="ECO:0000256" key="2">
    <source>
        <dbReference type="ARBA" id="ARBA00022801"/>
    </source>
</evidence>
<evidence type="ECO:0000256" key="5">
    <source>
        <dbReference type="SAM" id="SignalP"/>
    </source>
</evidence>
<organism evidence="6 7">
    <name type="scientific">Acrasis kona</name>
    <dbReference type="NCBI Taxonomy" id="1008807"/>
    <lineage>
        <taxon>Eukaryota</taxon>
        <taxon>Discoba</taxon>
        <taxon>Heterolobosea</taxon>
        <taxon>Tetramitia</taxon>
        <taxon>Eutetramitia</taxon>
        <taxon>Acrasidae</taxon>
        <taxon>Acrasis</taxon>
    </lineage>
</organism>
<gene>
    <name evidence="6" type="ORF">AKO1_010550</name>
</gene>
<name>A0AAW2ZJR4_9EUKA</name>
<reference evidence="6 7" key="1">
    <citation type="submission" date="2024-03" db="EMBL/GenBank/DDBJ databases">
        <title>The Acrasis kona genome and developmental transcriptomes reveal deep origins of eukaryotic multicellular pathways.</title>
        <authorList>
            <person name="Sheikh S."/>
            <person name="Fu C.-J."/>
            <person name="Brown M.W."/>
            <person name="Baldauf S.L."/>
        </authorList>
    </citation>
    <scope>NUCLEOTIDE SEQUENCE [LARGE SCALE GENOMIC DNA]</scope>
    <source>
        <strain evidence="6 7">ATCC MYA-3509</strain>
    </source>
</reference>
<sequence>MRPLFFFTLILILSVVTLARGKNIPFPKDFVFGTATAAYQIEGAAREGGRGPSIWDYFSHIPGKTFKDATGDIACDHYHRLEEDVKLMVSMGLKYYRMSISWSRLLPDGTIDNINQQGIDHYNKEIDILLKNGITPFVTLYHWDLPLNLHIKYGGWLNKEASMKHFGDYADLCFKSFGDRVKNWITFNEAWCASIHGYLNGSQAPGRCSKCKPEQGDSDREPYQAAHSMILSHAVAVDIYLNKYKKTQKGSIGMTMNSGWGEPLTNKPEDQDAAQRLMEFQLGWFADPIFRGDYPLSMRRQAGNLLPQFTQAEKQLLIKSKSDFFGLNHYSTLYVSARTNVSSGYYAHMNATTTPYRDGKPIGERADSTWLWVVPWGIRKIVNWVYDRYQIKIYITENGCDVPNEDKLPFDQIINDTFRVNYLQGYLNAVSEAIHQDKVPVVGYFVWSFMDNFEWADGYAKRFGIHHVDYVKNNTRTPKKSAKWYSELIKQ</sequence>
<dbReference type="GO" id="GO:0005975">
    <property type="term" value="P:carbohydrate metabolic process"/>
    <property type="evidence" value="ECO:0007669"/>
    <property type="project" value="InterPro"/>
</dbReference>
<comment type="caution">
    <text evidence="6">The sequence shown here is derived from an EMBL/GenBank/DDBJ whole genome shotgun (WGS) entry which is preliminary data.</text>
</comment>
<dbReference type="EMBL" id="JAOPGA020001576">
    <property type="protein sequence ID" value="KAL0489628.1"/>
    <property type="molecule type" value="Genomic_DNA"/>
</dbReference>
<dbReference type="FunFam" id="3.20.20.80:FF:000020">
    <property type="entry name" value="Beta-glucosidase 12"/>
    <property type="match status" value="1"/>
</dbReference>
<proteinExistence type="inferred from homology"/>
<dbReference type="InterPro" id="IPR001360">
    <property type="entry name" value="Glyco_hydro_1"/>
</dbReference>
<dbReference type="GO" id="GO:0008422">
    <property type="term" value="F:beta-glucosidase activity"/>
    <property type="evidence" value="ECO:0007669"/>
    <property type="project" value="TreeGrafter"/>
</dbReference>
<evidence type="ECO:0000256" key="4">
    <source>
        <dbReference type="RuleBase" id="RU003690"/>
    </source>
</evidence>
<feature type="signal peptide" evidence="5">
    <location>
        <begin position="1"/>
        <end position="21"/>
    </location>
</feature>
<dbReference type="InterPro" id="IPR033132">
    <property type="entry name" value="GH_1_N_CS"/>
</dbReference>
<dbReference type="InterPro" id="IPR017853">
    <property type="entry name" value="GH"/>
</dbReference>
<evidence type="ECO:0000313" key="6">
    <source>
        <dbReference type="EMBL" id="KAL0489628.1"/>
    </source>
</evidence>
<evidence type="ECO:0000313" key="7">
    <source>
        <dbReference type="Proteomes" id="UP001431209"/>
    </source>
</evidence>
<evidence type="ECO:0000256" key="3">
    <source>
        <dbReference type="ARBA" id="ARBA00023295"/>
    </source>
</evidence>
<dbReference type="PROSITE" id="PS00653">
    <property type="entry name" value="GLYCOSYL_HYDROL_F1_2"/>
    <property type="match status" value="1"/>
</dbReference>
<dbReference type="PANTHER" id="PTHR10353">
    <property type="entry name" value="GLYCOSYL HYDROLASE"/>
    <property type="match status" value="1"/>
</dbReference>
<keyword evidence="7" id="KW-1185">Reference proteome</keyword>
<dbReference type="PRINTS" id="PR00131">
    <property type="entry name" value="GLHYDRLASE1"/>
</dbReference>
<keyword evidence="5" id="KW-0732">Signal</keyword>
<accession>A0AAW2ZJR4</accession>
<dbReference type="SUPFAM" id="SSF51445">
    <property type="entry name" value="(Trans)glycosidases"/>
    <property type="match status" value="1"/>
</dbReference>
<dbReference type="Pfam" id="PF00232">
    <property type="entry name" value="Glyco_hydro_1"/>
    <property type="match status" value="1"/>
</dbReference>
<keyword evidence="3" id="KW-0326">Glycosidase</keyword>
<feature type="chain" id="PRO_5043363245" evidence="5">
    <location>
        <begin position="22"/>
        <end position="491"/>
    </location>
</feature>
<dbReference type="PANTHER" id="PTHR10353:SF36">
    <property type="entry name" value="LP05116P"/>
    <property type="match status" value="1"/>
</dbReference>